<gene>
    <name evidence="1" type="ORF">SPARVUS_LOCUS3014479</name>
</gene>
<accession>A0ABN9BJ75</accession>
<reference evidence="1" key="1">
    <citation type="submission" date="2023-05" db="EMBL/GenBank/DDBJ databases">
        <authorList>
            <person name="Stuckert A."/>
        </authorList>
    </citation>
    <scope>NUCLEOTIDE SEQUENCE</scope>
</reference>
<name>A0ABN9BJ75_9NEOB</name>
<protein>
    <submittedName>
        <fullName evidence="1">Uncharacterized protein</fullName>
    </submittedName>
</protein>
<evidence type="ECO:0000313" key="2">
    <source>
        <dbReference type="Proteomes" id="UP001162483"/>
    </source>
</evidence>
<keyword evidence="2" id="KW-1185">Reference proteome</keyword>
<comment type="caution">
    <text evidence="1">The sequence shown here is derived from an EMBL/GenBank/DDBJ whole genome shotgun (WGS) entry which is preliminary data.</text>
</comment>
<dbReference type="Proteomes" id="UP001162483">
    <property type="component" value="Unassembled WGS sequence"/>
</dbReference>
<proteinExistence type="predicted"/>
<evidence type="ECO:0000313" key="1">
    <source>
        <dbReference type="EMBL" id="CAI9547551.1"/>
    </source>
</evidence>
<sequence length="123" mass="13372">MPLPMGVMLAVQCSPQPQQCPSVQSQQHPSVLPVSVLQAASDHQCPQSVIISAASQCPSVLPVSADQWRLSVPISAALLVPISVAYQCPPVKETITCLQNVITETQKFFFSTFLVFFQLFSKK</sequence>
<organism evidence="1 2">
    <name type="scientific">Staurois parvus</name>
    <dbReference type="NCBI Taxonomy" id="386267"/>
    <lineage>
        <taxon>Eukaryota</taxon>
        <taxon>Metazoa</taxon>
        <taxon>Chordata</taxon>
        <taxon>Craniata</taxon>
        <taxon>Vertebrata</taxon>
        <taxon>Euteleostomi</taxon>
        <taxon>Amphibia</taxon>
        <taxon>Batrachia</taxon>
        <taxon>Anura</taxon>
        <taxon>Neobatrachia</taxon>
        <taxon>Ranoidea</taxon>
        <taxon>Ranidae</taxon>
        <taxon>Staurois</taxon>
    </lineage>
</organism>
<dbReference type="EMBL" id="CATNWA010004335">
    <property type="protein sequence ID" value="CAI9547551.1"/>
    <property type="molecule type" value="Genomic_DNA"/>
</dbReference>